<evidence type="ECO:0000256" key="1">
    <source>
        <dbReference type="SAM" id="Coils"/>
    </source>
</evidence>
<accession>S7MRM4</accession>
<dbReference type="InterPro" id="IPR009602">
    <property type="entry name" value="CBAR/FAM92"/>
</dbReference>
<keyword evidence="1" id="KW-0175">Coiled coil</keyword>
<protein>
    <submittedName>
        <fullName evidence="3">Protein FAM92A1</fullName>
    </submittedName>
</protein>
<dbReference type="GO" id="GO:0036064">
    <property type="term" value="C:ciliary basal body"/>
    <property type="evidence" value="ECO:0007669"/>
    <property type="project" value="TreeGrafter"/>
</dbReference>
<evidence type="ECO:0000256" key="2">
    <source>
        <dbReference type="SAM" id="MobiDB-lite"/>
    </source>
</evidence>
<dbReference type="Pfam" id="PF06730">
    <property type="entry name" value="FAM92"/>
    <property type="match status" value="1"/>
</dbReference>
<feature type="coiled-coil region" evidence="1">
    <location>
        <begin position="149"/>
        <end position="183"/>
    </location>
</feature>
<dbReference type="PANTHER" id="PTHR21223:SF4">
    <property type="entry name" value="CBY1-INTERACTING BAR DOMAIN-CONTAINING PROTEIN 1"/>
    <property type="match status" value="1"/>
</dbReference>
<feature type="region of interest" description="Disordered" evidence="2">
    <location>
        <begin position="114"/>
        <end position="138"/>
    </location>
</feature>
<dbReference type="GO" id="GO:0060271">
    <property type="term" value="P:cilium assembly"/>
    <property type="evidence" value="ECO:0007669"/>
    <property type="project" value="TreeGrafter"/>
</dbReference>
<organism evidence="3 4">
    <name type="scientific">Myotis brandtii</name>
    <name type="common">Brandt's bat</name>
    <dbReference type="NCBI Taxonomy" id="109478"/>
    <lineage>
        <taxon>Eukaryota</taxon>
        <taxon>Metazoa</taxon>
        <taxon>Chordata</taxon>
        <taxon>Craniata</taxon>
        <taxon>Vertebrata</taxon>
        <taxon>Euteleostomi</taxon>
        <taxon>Mammalia</taxon>
        <taxon>Eutheria</taxon>
        <taxon>Laurasiatheria</taxon>
        <taxon>Chiroptera</taxon>
        <taxon>Yangochiroptera</taxon>
        <taxon>Vespertilionidae</taxon>
        <taxon>Myotis</taxon>
    </lineage>
</organism>
<reference evidence="3 4" key="1">
    <citation type="journal article" date="2013" name="Nat. Commun.">
        <title>Genome analysis reveals insights into physiology and longevity of the Brandt's bat Myotis brandtii.</title>
        <authorList>
            <person name="Seim I."/>
            <person name="Fang X."/>
            <person name="Xiong Z."/>
            <person name="Lobanov A.V."/>
            <person name="Huang Z."/>
            <person name="Ma S."/>
            <person name="Feng Y."/>
            <person name="Turanov A.A."/>
            <person name="Zhu Y."/>
            <person name="Lenz T.L."/>
            <person name="Gerashchenko M.V."/>
            <person name="Fan D."/>
            <person name="Hee Yim S."/>
            <person name="Yao X."/>
            <person name="Jordan D."/>
            <person name="Xiong Y."/>
            <person name="Ma Y."/>
            <person name="Lyapunov A.N."/>
            <person name="Chen G."/>
            <person name="Kulakova O.I."/>
            <person name="Sun Y."/>
            <person name="Lee S.G."/>
            <person name="Bronson R.T."/>
            <person name="Moskalev A.A."/>
            <person name="Sunyaev S.R."/>
            <person name="Zhang G."/>
            <person name="Krogh A."/>
            <person name="Wang J."/>
            <person name="Gladyshev V.N."/>
        </authorList>
    </citation>
    <scope>NUCLEOTIDE SEQUENCE [LARGE SCALE GENOMIC DNA]</scope>
</reference>
<gene>
    <name evidence="3" type="ORF">D623_10034463</name>
</gene>
<dbReference type="AlphaFoldDB" id="S7MRM4"/>
<evidence type="ECO:0000313" key="3">
    <source>
        <dbReference type="EMBL" id="EPQ06075.1"/>
    </source>
</evidence>
<evidence type="ECO:0000313" key="4">
    <source>
        <dbReference type="Proteomes" id="UP000052978"/>
    </source>
</evidence>
<name>S7MRM4_MYOBR</name>
<sequence length="262" mass="28727">MSTVHKALKVTGHGVATVLSRHRVLSLMSLPATEKTPVAKLAVRDGRQLIQSAELLCQEGDHLPKPLAKLQAAETSASKLKLGALTTLTGAFSHSNHKSQQGIAGVSVRFSGSWRPSTPKCPEPGPSPGSWQCSGQGAEAQLGKPDAQAKQLQDAVTNAEKHLEELCQSLAAYVQETARLRDNADLLAEMNLQRVTMDATRITHHLEKTIDNFEKRKIKHRKTIFSECITIQTLFHSIASEVHTAAYHNLQKIVEEEDFEVF</sequence>
<dbReference type="EMBL" id="KE161960">
    <property type="protein sequence ID" value="EPQ06075.1"/>
    <property type="molecule type" value="Genomic_DNA"/>
</dbReference>
<dbReference type="PANTHER" id="PTHR21223">
    <property type="entry name" value="CBY1-INTERACTING BAR DOMAIN-CONTAINING PROTEIN HOMOLOG"/>
    <property type="match status" value="1"/>
</dbReference>
<proteinExistence type="predicted"/>
<dbReference type="Proteomes" id="UP000052978">
    <property type="component" value="Unassembled WGS sequence"/>
</dbReference>
<keyword evidence="4" id="KW-1185">Reference proteome</keyword>
<dbReference type="GO" id="GO:0035869">
    <property type="term" value="C:ciliary transition zone"/>
    <property type="evidence" value="ECO:0007669"/>
    <property type="project" value="TreeGrafter"/>
</dbReference>